<dbReference type="EMBL" id="PFSH01000014">
    <property type="protein sequence ID" value="PJC25338.1"/>
    <property type="molecule type" value="Genomic_DNA"/>
</dbReference>
<sequence>MDGCIFCKITRGEIDSVKIYEDEKFFAFLDMKPINPGHALLVPKKHIDNIFDIEEPLYSELFQTAKKLSQSIKNAVDSRRIGISVEGFGVPHAHIHLIPINKGYELDPNRAKPATPEELNEIAE</sequence>
<feature type="active site" description="Tele-AMP-histidine intermediate" evidence="1">
    <location>
        <position position="94"/>
    </location>
</feature>
<dbReference type="AlphaFoldDB" id="A0A2M8ERH1"/>
<evidence type="ECO:0000313" key="5">
    <source>
        <dbReference type="EMBL" id="PJC25338.1"/>
    </source>
</evidence>
<protein>
    <submittedName>
        <fullName evidence="5">HIT family protein</fullName>
    </submittedName>
</protein>
<gene>
    <name evidence="5" type="ORF">CO056_00790</name>
</gene>
<feature type="short sequence motif" description="Histidine triad motif" evidence="2 3">
    <location>
        <begin position="92"/>
        <end position="96"/>
    </location>
</feature>
<dbReference type="GO" id="GO:0003824">
    <property type="term" value="F:catalytic activity"/>
    <property type="evidence" value="ECO:0007669"/>
    <property type="project" value="InterPro"/>
</dbReference>
<name>A0A2M8ERH1_9BACT</name>
<feature type="domain" description="HIT" evidence="4">
    <location>
        <begin position="5"/>
        <end position="110"/>
    </location>
</feature>
<accession>A0A2M8ERH1</accession>
<evidence type="ECO:0000256" key="3">
    <source>
        <dbReference type="PROSITE-ProRule" id="PRU00464"/>
    </source>
</evidence>
<dbReference type="Gene3D" id="3.30.428.10">
    <property type="entry name" value="HIT-like"/>
    <property type="match status" value="1"/>
</dbReference>
<dbReference type="SUPFAM" id="SSF54197">
    <property type="entry name" value="HIT-like"/>
    <property type="match status" value="1"/>
</dbReference>
<evidence type="ECO:0000259" key="4">
    <source>
        <dbReference type="PROSITE" id="PS51084"/>
    </source>
</evidence>
<evidence type="ECO:0000256" key="1">
    <source>
        <dbReference type="PIRSR" id="PIRSR601310-1"/>
    </source>
</evidence>
<dbReference type="GO" id="GO:0009117">
    <property type="term" value="P:nucleotide metabolic process"/>
    <property type="evidence" value="ECO:0007669"/>
    <property type="project" value="TreeGrafter"/>
</dbReference>
<dbReference type="PROSITE" id="PS51084">
    <property type="entry name" value="HIT_2"/>
    <property type="match status" value="1"/>
</dbReference>
<dbReference type="InterPro" id="IPR001310">
    <property type="entry name" value="Histidine_triad_HIT"/>
</dbReference>
<proteinExistence type="predicted"/>
<feature type="non-terminal residue" evidence="5">
    <location>
        <position position="124"/>
    </location>
</feature>
<dbReference type="InterPro" id="IPR011146">
    <property type="entry name" value="HIT-like"/>
</dbReference>
<dbReference type="PANTHER" id="PTHR46648:SF1">
    <property type="entry name" value="ADENOSINE 5'-MONOPHOSPHORAMIDASE HNT1"/>
    <property type="match status" value="1"/>
</dbReference>
<dbReference type="PANTHER" id="PTHR46648">
    <property type="entry name" value="HIT FAMILY PROTEIN 1"/>
    <property type="match status" value="1"/>
</dbReference>
<evidence type="ECO:0000256" key="2">
    <source>
        <dbReference type="PIRSR" id="PIRSR601310-3"/>
    </source>
</evidence>
<evidence type="ECO:0000313" key="6">
    <source>
        <dbReference type="Proteomes" id="UP000230228"/>
    </source>
</evidence>
<dbReference type="PRINTS" id="PR00332">
    <property type="entry name" value="HISTRIAD"/>
</dbReference>
<dbReference type="InterPro" id="IPR036265">
    <property type="entry name" value="HIT-like_sf"/>
</dbReference>
<organism evidence="5 6">
    <name type="scientific">Candidatus Tagabacteria bacterium CG_4_9_14_0_2_um_filter_41_11</name>
    <dbReference type="NCBI Taxonomy" id="1975019"/>
    <lineage>
        <taxon>Bacteria</taxon>
        <taxon>Candidatus Tagaibacteriota</taxon>
    </lineage>
</organism>
<comment type="caution">
    <text evidence="5">The sequence shown here is derived from an EMBL/GenBank/DDBJ whole genome shotgun (WGS) entry which is preliminary data.</text>
</comment>
<dbReference type="Pfam" id="PF01230">
    <property type="entry name" value="HIT"/>
    <property type="match status" value="1"/>
</dbReference>
<reference evidence="6" key="1">
    <citation type="submission" date="2017-09" db="EMBL/GenBank/DDBJ databases">
        <title>Depth-based differentiation of microbial function through sediment-hosted aquifers and enrichment of novel symbionts in the deep terrestrial subsurface.</title>
        <authorList>
            <person name="Probst A.J."/>
            <person name="Ladd B."/>
            <person name="Jarett J.K."/>
            <person name="Geller-Mcgrath D.E."/>
            <person name="Sieber C.M.K."/>
            <person name="Emerson J.B."/>
            <person name="Anantharaman K."/>
            <person name="Thomas B.C."/>
            <person name="Malmstrom R."/>
            <person name="Stieglmeier M."/>
            <person name="Klingl A."/>
            <person name="Woyke T."/>
            <person name="Ryan C.M."/>
            <person name="Banfield J.F."/>
        </authorList>
    </citation>
    <scope>NUCLEOTIDE SEQUENCE [LARGE SCALE GENOMIC DNA]</scope>
</reference>
<dbReference type="Proteomes" id="UP000230228">
    <property type="component" value="Unassembled WGS sequence"/>
</dbReference>